<evidence type="ECO:0000256" key="1">
    <source>
        <dbReference type="ARBA" id="ARBA00022737"/>
    </source>
</evidence>
<feature type="domain" description="Gelsolin-like" evidence="2">
    <location>
        <begin position="151"/>
        <end position="213"/>
    </location>
</feature>
<keyword evidence="4" id="KW-1185">Reference proteome</keyword>
<dbReference type="InterPro" id="IPR007122">
    <property type="entry name" value="Villin/Gelsolin"/>
</dbReference>
<organism evidence="3 4">
    <name type="scientific">Rhynchospora tenuis</name>
    <dbReference type="NCBI Taxonomy" id="198213"/>
    <lineage>
        <taxon>Eukaryota</taxon>
        <taxon>Viridiplantae</taxon>
        <taxon>Streptophyta</taxon>
        <taxon>Embryophyta</taxon>
        <taxon>Tracheophyta</taxon>
        <taxon>Spermatophyta</taxon>
        <taxon>Magnoliopsida</taxon>
        <taxon>Liliopsida</taxon>
        <taxon>Poales</taxon>
        <taxon>Cyperaceae</taxon>
        <taxon>Cyperoideae</taxon>
        <taxon>Rhynchosporeae</taxon>
        <taxon>Rhynchospora</taxon>
    </lineage>
</organism>
<reference evidence="3 4" key="1">
    <citation type="journal article" date="2022" name="Cell">
        <title>Repeat-based holocentromeres influence genome architecture and karyotype evolution.</title>
        <authorList>
            <person name="Hofstatter P.G."/>
            <person name="Thangavel G."/>
            <person name="Lux T."/>
            <person name="Neumann P."/>
            <person name="Vondrak T."/>
            <person name="Novak P."/>
            <person name="Zhang M."/>
            <person name="Costa L."/>
            <person name="Castellani M."/>
            <person name="Scott A."/>
            <person name="Toegelov H."/>
            <person name="Fuchs J."/>
            <person name="Mata-Sucre Y."/>
            <person name="Dias Y."/>
            <person name="Vanzela A.L.L."/>
            <person name="Huettel B."/>
            <person name="Almeida C.C.S."/>
            <person name="Simkova H."/>
            <person name="Souza G."/>
            <person name="Pedrosa-Harand A."/>
            <person name="Macas J."/>
            <person name="Mayer K.F.X."/>
            <person name="Houben A."/>
            <person name="Marques A."/>
        </authorList>
    </citation>
    <scope>NUCLEOTIDE SEQUENCE [LARGE SCALE GENOMIC DNA]</scope>
    <source>
        <strain evidence="3">RhyTen1mFocal</strain>
    </source>
</reference>
<dbReference type="InterPro" id="IPR007123">
    <property type="entry name" value="Gelsolin-like_dom"/>
</dbReference>
<proteinExistence type="predicted"/>
<dbReference type="Pfam" id="PF00626">
    <property type="entry name" value="Gelsolin"/>
    <property type="match status" value="3"/>
</dbReference>
<name>A0AAD5ZIH4_9POAL</name>
<gene>
    <name evidence="3" type="ORF">LUZ61_002165</name>
</gene>
<dbReference type="PANTHER" id="PTHR11977">
    <property type="entry name" value="VILLIN"/>
    <property type="match status" value="1"/>
</dbReference>
<dbReference type="EMBL" id="JAMRDG010000001">
    <property type="protein sequence ID" value="KAJ3698460.1"/>
    <property type="molecule type" value="Genomic_DNA"/>
</dbReference>
<dbReference type="CDD" id="cd11290">
    <property type="entry name" value="gelsolin_S1_like"/>
    <property type="match status" value="1"/>
</dbReference>
<dbReference type="PANTHER" id="PTHR11977:SF138">
    <property type="entry name" value="VILLIN-4"/>
    <property type="match status" value="1"/>
</dbReference>
<accession>A0AAD5ZIH4</accession>
<dbReference type="Gene3D" id="3.40.20.10">
    <property type="entry name" value="Severin"/>
    <property type="match status" value="3"/>
</dbReference>
<keyword evidence="1" id="KW-0677">Repeat</keyword>
<dbReference type="GO" id="GO:0051015">
    <property type="term" value="F:actin filament binding"/>
    <property type="evidence" value="ECO:0007669"/>
    <property type="project" value="InterPro"/>
</dbReference>
<dbReference type="InterPro" id="IPR029006">
    <property type="entry name" value="ADF-H/Gelsolin-like_dom_sf"/>
</dbReference>
<comment type="caution">
    <text evidence="3">The sequence shown here is derived from an EMBL/GenBank/DDBJ whole genome shotgun (WGS) entry which is preliminary data.</text>
</comment>
<dbReference type="AlphaFoldDB" id="A0AAD5ZIH4"/>
<evidence type="ECO:0000313" key="4">
    <source>
        <dbReference type="Proteomes" id="UP001210211"/>
    </source>
</evidence>
<dbReference type="PRINTS" id="PR00597">
    <property type="entry name" value="GELSOLIN"/>
</dbReference>
<feature type="domain" description="Gelsolin-like" evidence="2">
    <location>
        <begin position="268"/>
        <end position="333"/>
    </location>
</feature>
<evidence type="ECO:0000313" key="3">
    <source>
        <dbReference type="EMBL" id="KAJ3698460.1"/>
    </source>
</evidence>
<dbReference type="Proteomes" id="UP001210211">
    <property type="component" value="Unassembled WGS sequence"/>
</dbReference>
<dbReference type="CDD" id="cd11289">
    <property type="entry name" value="gelsolin_S2_like"/>
    <property type="match status" value="1"/>
</dbReference>
<dbReference type="GO" id="GO:0051014">
    <property type="term" value="P:actin filament severing"/>
    <property type="evidence" value="ECO:0007669"/>
    <property type="project" value="TreeGrafter"/>
</dbReference>
<dbReference type="SUPFAM" id="SSF55753">
    <property type="entry name" value="Actin depolymerizing proteins"/>
    <property type="match status" value="3"/>
</dbReference>
<sequence length="352" mass="38725">MSTSAGELDPAFEGAGKEPGLQIWRIENFHPVPVPKSAYGKFFAGDSYIVLKTTATKSGALRHDIHYWLGKDTSQDEAGSAAILTVELDEALGGGPVQYREVQGNESEKFLSYFKPRLIVQPGGAASGFKHTEVNAQEHVTRLYQCKGAHVEEVPVDKSSLNHGDIFILDTQSKIYQFNGSGSSIMERGKAMEVVQHIKDTYHEGSCDIVTIEDAEVADDAEASEFWGYFEGFGPISAKTSQEDISSDVGSNRQLFYVQHGKPVPVGTENLTRDLLETNKCYLLESGLEIYVWMGKGASLADKKGASVAAEELLRDPKRKKSHVIRVIEGHETGLFKSKFADWAQEEEAEDN</sequence>
<protein>
    <recommendedName>
        <fullName evidence="2">Gelsolin-like domain-containing protein</fullName>
    </recommendedName>
</protein>
<evidence type="ECO:0000259" key="2">
    <source>
        <dbReference type="Pfam" id="PF00626"/>
    </source>
</evidence>
<dbReference type="FunFam" id="3.40.20.10:FF:000002">
    <property type="entry name" value="Gelsolin"/>
    <property type="match status" value="1"/>
</dbReference>
<feature type="domain" description="Gelsolin-like" evidence="2">
    <location>
        <begin position="29"/>
        <end position="111"/>
    </location>
</feature>
<dbReference type="SMART" id="SM00262">
    <property type="entry name" value="GEL"/>
    <property type="match status" value="3"/>
</dbReference>